<keyword evidence="1" id="KW-0812">Transmembrane</keyword>
<accession>A0A482VDZ8</accession>
<dbReference type="AlphaFoldDB" id="A0A482VDZ8"/>
<gene>
    <name evidence="2" type="ORF">BDFB_005820</name>
</gene>
<keyword evidence="3" id="KW-1185">Reference proteome</keyword>
<dbReference type="EMBL" id="QDEB01109322">
    <property type="protein sequence ID" value="RZB70328.1"/>
    <property type="molecule type" value="Genomic_DNA"/>
</dbReference>
<feature type="transmembrane region" description="Helical" evidence="1">
    <location>
        <begin position="17"/>
        <end position="41"/>
    </location>
</feature>
<keyword evidence="1" id="KW-1133">Transmembrane helix</keyword>
<name>A0A482VDZ8_ASBVE</name>
<comment type="caution">
    <text evidence="2">The sequence shown here is derived from an EMBL/GenBank/DDBJ whole genome shotgun (WGS) entry which is preliminary data.</text>
</comment>
<evidence type="ECO:0008006" key="4">
    <source>
        <dbReference type="Google" id="ProtNLM"/>
    </source>
</evidence>
<dbReference type="Proteomes" id="UP000292052">
    <property type="component" value="Unassembled WGS sequence"/>
</dbReference>
<evidence type="ECO:0000313" key="3">
    <source>
        <dbReference type="Proteomes" id="UP000292052"/>
    </source>
</evidence>
<evidence type="ECO:0000313" key="2">
    <source>
        <dbReference type="EMBL" id="RZB70328.1"/>
    </source>
</evidence>
<proteinExistence type="predicted"/>
<organism evidence="2 3">
    <name type="scientific">Asbolus verrucosus</name>
    <name type="common">Desert ironclad beetle</name>
    <dbReference type="NCBI Taxonomy" id="1661398"/>
    <lineage>
        <taxon>Eukaryota</taxon>
        <taxon>Metazoa</taxon>
        <taxon>Ecdysozoa</taxon>
        <taxon>Arthropoda</taxon>
        <taxon>Hexapoda</taxon>
        <taxon>Insecta</taxon>
        <taxon>Pterygota</taxon>
        <taxon>Neoptera</taxon>
        <taxon>Endopterygota</taxon>
        <taxon>Coleoptera</taxon>
        <taxon>Polyphaga</taxon>
        <taxon>Cucujiformia</taxon>
        <taxon>Tenebrionidae</taxon>
        <taxon>Pimeliinae</taxon>
        <taxon>Asbolus</taxon>
    </lineage>
</organism>
<protein>
    <recommendedName>
        <fullName evidence="4">7tm 6 domain containing protein</fullName>
    </recommendedName>
</protein>
<evidence type="ECO:0000256" key="1">
    <source>
        <dbReference type="SAM" id="Phobius"/>
    </source>
</evidence>
<reference evidence="2 3" key="1">
    <citation type="submission" date="2017-03" db="EMBL/GenBank/DDBJ databases">
        <title>Genome of the blue death feigning beetle - Asbolus verrucosus.</title>
        <authorList>
            <person name="Rider S.D."/>
        </authorList>
    </citation>
    <scope>NUCLEOTIDE SEQUENCE [LARGE SCALE GENOMIC DNA]</scope>
    <source>
        <strain evidence="2">Butters</strain>
        <tissue evidence="2">Head and leg muscle</tissue>
    </source>
</reference>
<sequence>MLFETKFSTNVSIKLFWLYYFSMSLMCLTMEGVPIAVMYVAMYEKFQIYMINDILKSMVVDNRNTENWKLIRDEPYQQHIYQLLTVCIKRHHLIKHLKKCYKTSQIVLGQDGI</sequence>
<keyword evidence="1" id="KW-0472">Membrane</keyword>
<dbReference type="OrthoDB" id="6717081at2759"/>